<evidence type="ECO:0000256" key="4">
    <source>
        <dbReference type="ARBA" id="ARBA00023157"/>
    </source>
</evidence>
<dbReference type="RefSeq" id="WP_268598745.1">
    <property type="nucleotide sequence ID" value="NZ_JAMDNP010000057.1"/>
</dbReference>
<gene>
    <name evidence="7" type="ORF">M5X12_23760</name>
</gene>
<evidence type="ECO:0000256" key="3">
    <source>
        <dbReference type="ARBA" id="ARBA00023002"/>
    </source>
</evidence>
<evidence type="ECO:0000313" key="7">
    <source>
        <dbReference type="EMBL" id="MCY9763530.1"/>
    </source>
</evidence>
<comment type="caution">
    <text evidence="7">The sequence shown here is derived from an EMBL/GenBank/DDBJ whole genome shotgun (WGS) entry which is preliminary data.</text>
</comment>
<feature type="domain" description="Thioredoxin" evidence="6">
    <location>
        <begin position="24"/>
        <end position="225"/>
    </location>
</feature>
<dbReference type="Proteomes" id="UP001527181">
    <property type="component" value="Unassembled WGS sequence"/>
</dbReference>
<dbReference type="InterPro" id="IPR013766">
    <property type="entry name" value="Thioredoxin_domain"/>
</dbReference>
<dbReference type="PANTHER" id="PTHR13887">
    <property type="entry name" value="GLUTATHIONE S-TRANSFERASE KAPPA"/>
    <property type="match status" value="1"/>
</dbReference>
<proteinExistence type="inferred from homology"/>
<comment type="similarity">
    <text evidence="1">Belongs to the thioredoxin family. DsbA subfamily.</text>
</comment>
<keyword evidence="8" id="KW-1185">Reference proteome</keyword>
<evidence type="ECO:0000256" key="2">
    <source>
        <dbReference type="ARBA" id="ARBA00022729"/>
    </source>
</evidence>
<dbReference type="InterPro" id="IPR036249">
    <property type="entry name" value="Thioredoxin-like_sf"/>
</dbReference>
<dbReference type="EMBL" id="JAMDNP010000057">
    <property type="protein sequence ID" value="MCY9763530.1"/>
    <property type="molecule type" value="Genomic_DNA"/>
</dbReference>
<sequence>MKTKNVLIVSSLLIVLFVGLVWFNQSQKSAQLEGLPNYTEIKGTIQTTLNYDKQPYMGLDDAKVKVVIFGDYKCPACKNWEIENFDKFKQTYVDTGIVKLYYMNYAFIDRDSIMAASAGEAIAKQSNDSFWQFHRKLFENQGDETKVWATPDFLLEFVKENVTGIDYDKFKKDLLEHTYMLEVKEDYKVAGALGVNGSPKFLVNGALMPSSNYEELAAVINQEHSK</sequence>
<evidence type="ECO:0000256" key="1">
    <source>
        <dbReference type="ARBA" id="ARBA00005791"/>
    </source>
</evidence>
<dbReference type="InterPro" id="IPR012336">
    <property type="entry name" value="Thioredoxin-like_fold"/>
</dbReference>
<reference evidence="7 8" key="1">
    <citation type="submission" date="2022-05" db="EMBL/GenBank/DDBJ databases">
        <title>Genome Sequencing of Bee-Associated Microbes.</title>
        <authorList>
            <person name="Dunlap C."/>
        </authorList>
    </citation>
    <scope>NUCLEOTIDE SEQUENCE [LARGE SCALE GENOMIC DNA]</scope>
    <source>
        <strain evidence="7 8">NRRL B-04010</strain>
    </source>
</reference>
<dbReference type="SUPFAM" id="SSF52833">
    <property type="entry name" value="Thioredoxin-like"/>
    <property type="match status" value="1"/>
</dbReference>
<dbReference type="Pfam" id="PF13462">
    <property type="entry name" value="Thioredoxin_4"/>
    <property type="match status" value="1"/>
</dbReference>
<dbReference type="PANTHER" id="PTHR13887:SF14">
    <property type="entry name" value="DISULFIDE BOND FORMATION PROTEIN D"/>
    <property type="match status" value="1"/>
</dbReference>
<protein>
    <submittedName>
        <fullName evidence="7">DsbA family protein</fullName>
    </submittedName>
</protein>
<keyword evidence="3" id="KW-0560">Oxidoreductase</keyword>
<dbReference type="Gene3D" id="3.40.30.10">
    <property type="entry name" value="Glutaredoxin"/>
    <property type="match status" value="1"/>
</dbReference>
<name>A0ABT4H3I4_PAEAL</name>
<evidence type="ECO:0000313" key="8">
    <source>
        <dbReference type="Proteomes" id="UP001527181"/>
    </source>
</evidence>
<accession>A0ABT4H3I4</accession>
<evidence type="ECO:0000256" key="5">
    <source>
        <dbReference type="ARBA" id="ARBA00023284"/>
    </source>
</evidence>
<organism evidence="7 8">
    <name type="scientific">Paenibacillus alvei</name>
    <name type="common">Bacillus alvei</name>
    <dbReference type="NCBI Taxonomy" id="44250"/>
    <lineage>
        <taxon>Bacteria</taxon>
        <taxon>Bacillati</taxon>
        <taxon>Bacillota</taxon>
        <taxon>Bacilli</taxon>
        <taxon>Bacillales</taxon>
        <taxon>Paenibacillaceae</taxon>
        <taxon>Paenibacillus</taxon>
    </lineage>
</organism>
<keyword evidence="5" id="KW-0676">Redox-active center</keyword>
<evidence type="ECO:0000259" key="6">
    <source>
        <dbReference type="PROSITE" id="PS51352"/>
    </source>
</evidence>
<keyword evidence="2" id="KW-0732">Signal</keyword>
<dbReference type="PROSITE" id="PS51352">
    <property type="entry name" value="THIOREDOXIN_2"/>
    <property type="match status" value="1"/>
</dbReference>
<keyword evidence="4" id="KW-1015">Disulfide bond</keyword>